<feature type="modified residue" description="4-aspartylphosphate" evidence="1">
    <location>
        <position position="55"/>
    </location>
</feature>
<dbReference type="InterPro" id="IPR001789">
    <property type="entry name" value="Sig_transdc_resp-reg_receiver"/>
</dbReference>
<accession>A0A173MAS2</accession>
<evidence type="ECO:0000256" key="1">
    <source>
        <dbReference type="PROSITE-ProRule" id="PRU00169"/>
    </source>
</evidence>
<dbReference type="OrthoDB" id="2168082at2"/>
<proteinExistence type="predicted"/>
<dbReference type="FunFam" id="3.40.50.2300:FF:000361">
    <property type="entry name" value="Two-component system response regulator"/>
    <property type="match status" value="1"/>
</dbReference>
<dbReference type="PROSITE" id="PS50930">
    <property type="entry name" value="HTH_LYTTR"/>
    <property type="match status" value="1"/>
</dbReference>
<dbReference type="InterPro" id="IPR011006">
    <property type="entry name" value="CheY-like_superfamily"/>
</dbReference>
<dbReference type="Proteomes" id="UP000186917">
    <property type="component" value="Unassembled WGS sequence"/>
</dbReference>
<dbReference type="GO" id="GO:0000156">
    <property type="term" value="F:phosphorelay response regulator activity"/>
    <property type="evidence" value="ECO:0007669"/>
    <property type="project" value="InterPro"/>
</dbReference>
<dbReference type="PROSITE" id="PS50110">
    <property type="entry name" value="RESPONSE_REGULATORY"/>
    <property type="match status" value="1"/>
</dbReference>
<dbReference type="STRING" id="477680.SAMN05421788_111170"/>
<dbReference type="InterPro" id="IPR046947">
    <property type="entry name" value="LytR-like"/>
</dbReference>
<gene>
    <name evidence="4" type="ORF">SAMN05421788_111170</name>
</gene>
<organism evidence="4 5">
    <name type="scientific">Filimonas lacunae</name>
    <dbReference type="NCBI Taxonomy" id="477680"/>
    <lineage>
        <taxon>Bacteria</taxon>
        <taxon>Pseudomonadati</taxon>
        <taxon>Bacteroidota</taxon>
        <taxon>Chitinophagia</taxon>
        <taxon>Chitinophagales</taxon>
        <taxon>Chitinophagaceae</taxon>
        <taxon>Filimonas</taxon>
    </lineage>
</organism>
<dbReference type="Gene3D" id="3.40.50.2300">
    <property type="match status" value="1"/>
</dbReference>
<dbReference type="SUPFAM" id="SSF52172">
    <property type="entry name" value="CheY-like"/>
    <property type="match status" value="1"/>
</dbReference>
<dbReference type="SMART" id="SM00850">
    <property type="entry name" value="LytTR"/>
    <property type="match status" value="1"/>
</dbReference>
<dbReference type="PANTHER" id="PTHR37299">
    <property type="entry name" value="TRANSCRIPTIONAL REGULATOR-RELATED"/>
    <property type="match status" value="1"/>
</dbReference>
<dbReference type="EMBL" id="FTOR01000011">
    <property type="protein sequence ID" value="SIT32573.1"/>
    <property type="molecule type" value="Genomic_DNA"/>
</dbReference>
<feature type="domain" description="Response regulatory" evidence="2">
    <location>
        <begin position="2"/>
        <end position="115"/>
    </location>
</feature>
<evidence type="ECO:0000259" key="3">
    <source>
        <dbReference type="PROSITE" id="PS50930"/>
    </source>
</evidence>
<feature type="domain" description="HTH LytTR-type" evidence="3">
    <location>
        <begin position="146"/>
        <end position="253"/>
    </location>
</feature>
<dbReference type="PANTHER" id="PTHR37299:SF1">
    <property type="entry name" value="STAGE 0 SPORULATION PROTEIN A HOMOLOG"/>
    <property type="match status" value="1"/>
</dbReference>
<keyword evidence="5" id="KW-1185">Reference proteome</keyword>
<sequence length="253" mass="29276">MNLLLVEDETAAARQMQQLVQKIAPDYTLLAVLESVAETVGWLNTHTPPDLVLMDIQLSDGISFDIFKQVAVTAPVIFTTAYDEYALQAFKVNSIDYLLKPIDEEELKQAFQKHRNRHPAPTQVLEQKIHQLLETLPVASSWKRRLLVKVHDGFESLHLDDVAFIRADGKQIFAQTINHLEYLVDDSLDELEKSLNPARFYRLNRQYIVSIDSIEKITTHFNGKLKIQLRRCKDNDIFVSREKAPFFKQWLNE</sequence>
<dbReference type="GO" id="GO:0003677">
    <property type="term" value="F:DNA binding"/>
    <property type="evidence" value="ECO:0007669"/>
    <property type="project" value="InterPro"/>
</dbReference>
<evidence type="ECO:0000313" key="4">
    <source>
        <dbReference type="EMBL" id="SIT32573.1"/>
    </source>
</evidence>
<dbReference type="SMART" id="SM00448">
    <property type="entry name" value="REC"/>
    <property type="match status" value="1"/>
</dbReference>
<reference evidence="5" key="1">
    <citation type="submission" date="2017-01" db="EMBL/GenBank/DDBJ databases">
        <authorList>
            <person name="Varghese N."/>
            <person name="Submissions S."/>
        </authorList>
    </citation>
    <scope>NUCLEOTIDE SEQUENCE [LARGE SCALE GENOMIC DNA]</scope>
    <source>
        <strain evidence="5">DSM 21054</strain>
    </source>
</reference>
<dbReference type="Gene3D" id="2.40.50.1020">
    <property type="entry name" value="LytTr DNA-binding domain"/>
    <property type="match status" value="1"/>
</dbReference>
<name>A0A173MAS2_9BACT</name>
<evidence type="ECO:0000259" key="2">
    <source>
        <dbReference type="PROSITE" id="PS50110"/>
    </source>
</evidence>
<dbReference type="AlphaFoldDB" id="A0A173MAS2"/>
<dbReference type="RefSeq" id="WP_076382018.1">
    <property type="nucleotide sequence ID" value="NZ_AP017422.1"/>
</dbReference>
<protein>
    <submittedName>
        <fullName evidence="4">Two component transcriptional regulator, LytTR family</fullName>
    </submittedName>
</protein>
<dbReference type="Pfam" id="PF04397">
    <property type="entry name" value="LytTR"/>
    <property type="match status" value="1"/>
</dbReference>
<dbReference type="Pfam" id="PF00072">
    <property type="entry name" value="Response_reg"/>
    <property type="match status" value="1"/>
</dbReference>
<dbReference type="KEGG" id="fln:FLA_0624"/>
<dbReference type="InterPro" id="IPR007492">
    <property type="entry name" value="LytTR_DNA-bd_dom"/>
</dbReference>
<evidence type="ECO:0000313" key="5">
    <source>
        <dbReference type="Proteomes" id="UP000186917"/>
    </source>
</evidence>
<keyword evidence="1" id="KW-0597">Phosphoprotein</keyword>